<dbReference type="PANTHER" id="PTHR30290">
    <property type="entry name" value="PERIPLASMIC BINDING COMPONENT OF ABC TRANSPORTER"/>
    <property type="match status" value="1"/>
</dbReference>
<reference evidence="2" key="1">
    <citation type="submission" date="2018-06" db="EMBL/GenBank/DDBJ databases">
        <authorList>
            <person name="Zhirakovskaya E."/>
        </authorList>
    </citation>
    <scope>NUCLEOTIDE SEQUENCE</scope>
</reference>
<dbReference type="EMBL" id="UOEU01000666">
    <property type="protein sequence ID" value="VAW37499.1"/>
    <property type="molecule type" value="Genomic_DNA"/>
</dbReference>
<protein>
    <submittedName>
        <fullName evidence="2">ABC transporter, substrate-binding protein (Cluster 5, nickel/peptides/opines)</fullName>
    </submittedName>
</protein>
<sequence length="479" mass="52772">DFTSQDVVDTFAIRRLLGSSEWNFMNEIVAVDEYTVDFMLDEPSTTFPRRVLSRAVSIRASSNYGQWADQVRDLTDQDLDSESDEWSTLLEEFNAYRPEDMVVLGPYKIDQDSVTESQMILEKNETSFMADWVNFDRIVNFNGETPDVTVLVLAREVDYATHGFPPATEAQFIADGTRIIRGPLYTGPALYFNMTMHPFEVPEFRQALAYAIDRDENGFVSLADSGKRQVLMSGFADSVAETWLTDETKSALDTYDYDVAKAEEILLGLGFSRDSDGVWLDDTGARMEFELTAPAEFADWSAAAENVAEQLTEFGIVTTFRGVNFQQHPTDVRAGDFQMAIRNWGAANPHPSFAFDTNFNSYNGGGGEGVTGGEGMSWSLVQQTSAGELDLGALTIESGSGGDEAAQAEIINTIALAYNELLPQIPLWERYGNNPASQVRVVGWPADGDPIYNNGPYGDPFVTYLLLTGTLAPGPGNGN</sequence>
<dbReference type="InterPro" id="IPR000914">
    <property type="entry name" value="SBP_5_dom"/>
</dbReference>
<dbReference type="InterPro" id="IPR039424">
    <property type="entry name" value="SBP_5"/>
</dbReference>
<dbReference type="Gene3D" id="3.10.105.10">
    <property type="entry name" value="Dipeptide-binding Protein, Domain 3"/>
    <property type="match status" value="1"/>
</dbReference>
<dbReference type="Gene3D" id="3.40.190.10">
    <property type="entry name" value="Periplasmic binding protein-like II"/>
    <property type="match status" value="1"/>
</dbReference>
<name>A0A3B0VKY7_9ZZZZ</name>
<dbReference type="AlphaFoldDB" id="A0A3B0VKY7"/>
<proteinExistence type="predicted"/>
<organism evidence="2">
    <name type="scientific">hydrothermal vent metagenome</name>
    <dbReference type="NCBI Taxonomy" id="652676"/>
    <lineage>
        <taxon>unclassified sequences</taxon>
        <taxon>metagenomes</taxon>
        <taxon>ecological metagenomes</taxon>
    </lineage>
</organism>
<dbReference type="Pfam" id="PF00496">
    <property type="entry name" value="SBP_bac_5"/>
    <property type="match status" value="1"/>
</dbReference>
<feature type="domain" description="Solute-binding protein family 5" evidence="1">
    <location>
        <begin position="1"/>
        <end position="365"/>
    </location>
</feature>
<dbReference type="GO" id="GO:0015833">
    <property type="term" value="P:peptide transport"/>
    <property type="evidence" value="ECO:0007669"/>
    <property type="project" value="TreeGrafter"/>
</dbReference>
<dbReference type="SUPFAM" id="SSF53850">
    <property type="entry name" value="Periplasmic binding protein-like II"/>
    <property type="match status" value="1"/>
</dbReference>
<gene>
    <name evidence="2" type="ORF">MNBD_CHLOROFLEXI01-945</name>
</gene>
<dbReference type="GO" id="GO:1904680">
    <property type="term" value="F:peptide transmembrane transporter activity"/>
    <property type="evidence" value="ECO:0007669"/>
    <property type="project" value="TreeGrafter"/>
</dbReference>
<feature type="non-terminal residue" evidence="2">
    <location>
        <position position="1"/>
    </location>
</feature>
<evidence type="ECO:0000259" key="1">
    <source>
        <dbReference type="Pfam" id="PF00496"/>
    </source>
</evidence>
<accession>A0A3B0VKY7</accession>
<evidence type="ECO:0000313" key="2">
    <source>
        <dbReference type="EMBL" id="VAW37499.1"/>
    </source>
</evidence>